<evidence type="ECO:0000313" key="3">
    <source>
        <dbReference type="Proteomes" id="UP000515152"/>
    </source>
</evidence>
<dbReference type="RefSeq" id="XP_031440804.1">
    <property type="nucleotide sequence ID" value="XM_031584944.2"/>
</dbReference>
<feature type="region of interest" description="Disordered" evidence="1">
    <location>
        <begin position="93"/>
        <end position="115"/>
    </location>
</feature>
<evidence type="ECO:0000313" key="5">
    <source>
        <dbReference type="RefSeq" id="XP_031440804.1"/>
    </source>
</evidence>
<feature type="region of interest" description="Disordered" evidence="1">
    <location>
        <begin position="201"/>
        <end position="239"/>
    </location>
</feature>
<dbReference type="RefSeq" id="XP_031440803.1">
    <property type="nucleotide sequence ID" value="XM_031584943.2"/>
</dbReference>
<proteinExistence type="predicted"/>
<gene>
    <name evidence="4 5" type="primary">si:ch1073-220m6.1</name>
</gene>
<dbReference type="AlphaFoldDB" id="A0A6P8GNK3"/>
<reference evidence="4 5" key="1">
    <citation type="submission" date="2025-04" db="UniProtKB">
        <authorList>
            <consortium name="RefSeq"/>
        </authorList>
    </citation>
    <scope>IDENTIFICATION</scope>
</reference>
<feature type="transmembrane region" description="Helical" evidence="2">
    <location>
        <begin position="121"/>
        <end position="142"/>
    </location>
</feature>
<dbReference type="GeneID" id="116224619"/>
<dbReference type="KEGG" id="char:116224619"/>
<dbReference type="Proteomes" id="UP000515152">
    <property type="component" value="Chromosome 18"/>
</dbReference>
<name>A0A6P8GNK3_CLUHA</name>
<evidence type="ECO:0000256" key="2">
    <source>
        <dbReference type="SAM" id="Phobius"/>
    </source>
</evidence>
<keyword evidence="3" id="KW-1185">Reference proteome</keyword>
<organism evidence="3 5">
    <name type="scientific">Clupea harengus</name>
    <name type="common">Atlantic herring</name>
    <dbReference type="NCBI Taxonomy" id="7950"/>
    <lineage>
        <taxon>Eukaryota</taxon>
        <taxon>Metazoa</taxon>
        <taxon>Chordata</taxon>
        <taxon>Craniata</taxon>
        <taxon>Vertebrata</taxon>
        <taxon>Euteleostomi</taxon>
        <taxon>Actinopterygii</taxon>
        <taxon>Neopterygii</taxon>
        <taxon>Teleostei</taxon>
        <taxon>Clupei</taxon>
        <taxon>Clupeiformes</taxon>
        <taxon>Clupeoidei</taxon>
        <taxon>Clupeidae</taxon>
        <taxon>Clupea</taxon>
    </lineage>
</organism>
<sequence>MEGNNTSLLRISIMEAVSKPIIKINSSGLHGNSFGRNCSFHVNCSSSGSWAAYSCDENHCSPLRSSPLATGVNITVVSGNNGHIECNASNLASKETGRQQLPEDCLEDGSAKQSPDPDLRWTVLLSVIVASLLLLVCVILIVRTFRKKPSGMEDTPHKHHDIPTVIVTESDADEPSRQEVNSVYSVVNKAARCLVSSHDAPIKLKNQTSRPVDTEGEHRAQRQQRNRRKQRPQEDKNMTIYTTATNPLEKQHPLEDTDRTIYTTATKPLEKQHPLEDTDRTIYDTTRTQQNAQLPPLVTNTSQTETNQADTVYYTLGHMNSGQH</sequence>
<keyword evidence="2" id="KW-1133">Transmembrane helix</keyword>
<feature type="compositionally biased region" description="Basic residues" evidence="1">
    <location>
        <begin position="221"/>
        <end position="230"/>
    </location>
</feature>
<accession>A0A6P8GNK3</accession>
<evidence type="ECO:0000313" key="4">
    <source>
        <dbReference type="RefSeq" id="XP_031440803.1"/>
    </source>
</evidence>
<keyword evidence="2" id="KW-0812">Transmembrane</keyword>
<keyword evidence="2" id="KW-0472">Membrane</keyword>
<evidence type="ECO:0000256" key="1">
    <source>
        <dbReference type="SAM" id="MobiDB-lite"/>
    </source>
</evidence>
<protein>
    <submittedName>
        <fullName evidence="4 5">Uncharacterized protein si:ch1073-220m6.1</fullName>
    </submittedName>
</protein>